<evidence type="ECO:0000313" key="4">
    <source>
        <dbReference type="EMBL" id="KAF6032774.1"/>
    </source>
</evidence>
<accession>A0A7J7K496</accession>
<sequence>MSPSNGYPPTPTLVMACLLPVEKIRLAFLPMALTFRMRPSTTSWERNNAANSINECIDIDSANRNLALMRPTTQSSTFTGNANVAVDGVTNFTSGGDVYTSTLSAPNQWWRVDLGLIVGLTDIILVFPNNEENIAMFKPTVSSLYEEYWYSRRVTDDVIGDEYYFKSVEGSGQWIMIDLLDMYWLISTHMFPSEELNDGGDFTVHVTADQELAYWSINPATMRFTYHLVRSVEENHVTFNKTTLARTVAFHSTSPLGLALEEIVIFGEQVTGSLLTDSNVTFLAGYSGNNAKLATDGLLGTIALSYRRSYSWMNVRFSQDYLVDNMMVFWNFSLQHDTPIRQTLVYTTHMSTAPSNHTYGTFWSLDFNQTRDSLAQYFSYEKSRYARDVRIVLTGTDILRIREIMIFGQADNSSVCLIEDIDSDLPEVHVGSKIILESVSDYIRPGENISLVCPQGQGFNTSYQDLSLVETLACSDSSAKPVLSPLSENISSCQPNICPAPSVTHYTGYTKQYTADCVNGSSCQVGETVELKCTDEETETLNKHICENSSNQTDWFPQLICGAANDSDVTQRMTAKTHGPLKFADLIRLLNVQPRHITVSSQSGSRNLLTDFFLNEDWISDSSNDEWVVINLHNYFTIMSFHLYSMTWQNQTNLELQLLSTIVCGEELPPRANVSLWKTLNTATPSVHSSVLRYDYPLRSVYSCKLAIVSDYGRIQLSEIGVYGYGNLITNAAFNSSSSVDNAIAVNVADRIAISTNPNTYFQSADGSGQWLAMYLHARYFILDIVLAINEENTANTSLFYKLDIDTSAIYESGNSMWTNIGSLSVDSPNVLIVSHPVDVFASHLAVVGQSHRSLIINEIMVFGYTLRNFAGNGETMQSSEELVGVTGAEKAVDGLIFDESIYSQTESDGHQWWRVDLLALHRVYTILIYSSLEDSLASNIQVLGSQGVTAANPHLYKNTWSIELYNGIAFVSPYIGIHLDQSKLLRHVTILSEEDVGLLLTEVEVFGNDHVICDPENLNWSEMGLPSSVEPLISTDVVLSGTKLSYQCGSDKIGISASGRMLMFGSIVCSSEGKWIAGDPENTITSCINRTTSEINLAINKTTDISSISSGNLSYLVDGLFDTSGSSVDILSTDSEANQWWKIDLFAIYGIREVILHASNDTLHTIQQLHILTSVVTYPDSVPSVYSDSWNSIHVYDGPPTHWVVTVQFTYRAPARHVALLSLYDEGFGLQEVEILGTENLAVGRDCSNSSGHSTTGAVRYAVDGRIGEGMIFMPQGDAMWMMVDLSSVFKLSSVHVYHHGFDFVNISLYTTNLLAPELWGSDPMQYADIWSSGFVFIQSANVHYAVFDGRILAQGLALCGMTNSKLVVEEFVVFGAALSENLATNKETYQSVIQGEGNSSLAIDGDIMTASSTEPGTDQWWQLDLRSNILVKHIAILVNDGNHEIACEPPSNSSLYEYSGNITIDNLIPLNQTLLLTCDNGISYESQCSRRGNMRIGQWIPPLTCENKELSCGIPGDIFGMTCTDSTLSADTPDWQRYPDGTELPCSCQSGFHQVSEEPIIVCNGTTRQWTPTYGMPCIADTNLSSLLEDSESQLISLDNGLRLLVECNENSSMSPSYPSRRELLEVQNLTDSPINCYSGCKADFITSNIPYSELIPPDHVHPVGTKVVIGCEEGKAIDNESGFEIAKCEVMANNTIGWSFPSNISCRNFIYHSSSTTTVWNIKSLGPLHYTDKLTKIAIEVEVSSNAGHKNRLTDTGLSKSWVSEATSQQWIMATWTGIYTVTVIRLYLPGMIANIHVMSTMVSNTTDPPSINSDSWIVDEYIEGAFTQNITDLHYKEGDIVGYAVALLSGYSEGLRVKELEVYGIGNLLTNQQSVSSKSGNPNLAVDGLLVRVPEITSVFRSDPGLNEWWFVFLGDVYQIGVISVINTGNELELPVKILVTISTNETLTPSLNGSWNEVYAQERPVLHALTVKYSPTISASHIALLYEGNGTLVIDEIIVIGYRLDDYTALATTTIQPGTHENTVWVTVNLGISRRVYSIIVFPDSSNSSSRTADVHVLTSQAKSIKNIVSVNDRVWSRKSLELLGAPYKVVTLSPPQYIQHIALLTSSDSNLRISEVMVLGRGQGCMFKKGMENFASYAEDNFDFNNRHVGSSFNLECKSKLWQMKCENCSSKVSCVYKIGSDGTSFDMVWDVTEQQKLYCKNSSVCLVSDIEFSAISLPSHFSIRSEAEYIFPGDSIPVFCPGSSTAPRYTLLCSSSLTWQLKLNLSTFCLQEDITGKNLASLGSASQSSISRGSADVAIDGITNFTRGADVYTATLWAPNQWWKVDLGQVIGLSKVIIVFPNDQDTYIWSHDLHILTSVVTEYYSDISLNTPSWYSSYLYEGTPTDQILILSLDQEAPTRHVALFSVLNSSLALQEVEVYGKSNLARFGAVSSSTSSPPSGSHKANDEVIGSHRYFMSQDEVSRSWWMVDLDHLSWLSSVYIYTAGFLDQKFDVYTSVDEERSCWGETPLTCASMFLVLNESTLGLLEESVLARVVAVVSESSTLILEEILIFGETPSENLAIGKPTAMRSTAGNEARLAVDGMWSTSCQSDSLSTQWWMVDLEKLYLISEIVVFWHQNQTATDSAPLIYITTSWDNATGNMSDFNWRDDFTESLNQPAISYYRYEKWSLSRRVKLSVGFGFGVHIREVLVFGGEIACEPPSNSSMYEYSGNVTIDNLIPLNETLLLTCDNGISYESQCSRNGNMRIGQWIPPLSCVNMCPAPSVAHYTGYTKQYTADCINGNSCQVGETVELKCTDEETETLNKHICENSSNQTDWFPQPTCVITEETWSANSSQLLYAKLDEYPVRATVCNTGFYMDVSYPNRHLVFDVTPAEDIEKTEVTCLLSDIMVSSSEEYRSQLVDYRLDYIWQSQATHNQWAMLNLRTFISVLTVRLFFPNEDAQITVWILFLHFFVITTLLGIPQVEKLSILSTLSSNDQTPDFDDGFWVKHFYSEQPISGDLKDFNFDVGTVRCYKIALYSNSSRGLALREIQTYYLANLLHINSTAVSSTSVENSTAKNAIDGIAVTSDHNSYFKSLAGRHPWLALYLGDRYFLIDIALVMNSNDVTGRNTSLFYKLDIDTSAIYESGNSMWTDIGSLSVDSPNVLIVSHPVDVFASHLAVVGQSHRSLIINEIMVFGYTLRNFAGDGETMQSSEELVGVTGAEKAVDGLIFDESVYSHTESDGHQWWRVDLLALRRVYSIVIYFSLADSPASNIQVLGSQGVTAANPHLYKNTWSIELYNGIASVSPYLAIHLDQSKLLRHVTILSEEDVGLLLTEVELYGNADDATDFRRRYPGESFELKCPQSMSIVCPNCSATVTCSLNIDSNTGVFDMLWNVTEEQKLYCQDHVICDPENLNWSEMGLPSSVEPLSSTDVVLSGTKLSYQCGSDKIGISASGRMLMFGSIVCSFEGRWIAGDPENTITSCINRTTSEINLALNKTTDISSISSGNLSYLVDGLFDSFGSSVEILSTDSEANQWWKIDLFAIYGIREVILYASNDTLHTIQQLHILTSVATYSDSVPSVYSDSWNSIHVYDGPPTHWVVTVQFTYSAPARHVALLSLYDEGFGLQEIEILGTENLAISRPTATSSMSAHSFFAVDSFIGSHGFFTSELGEGQWFMVNLVNQFYLGSVFIYTNGLSMDNAILYTLDELHPEHWNVDPSLWPDNFTLSKSSASVHYVVFNKILVQGLAVYNKLEDKLVIEEIVVFGLPPSEMACEPPSNSSMYEYSGKVTIDNLIPLNQTLLLTCDNGISYESQCSRRGNMRIGEWIPPLTCENQTCSYNQQLSVWGEEHEKNREYLASNNRLLIGESATFQCSEAYVGQPAQYTCTVNTHGDAELQPKSNETVPPCRENKELSCGIPGDIFGMTCTDSTLSADTPDWQRYPDGTELPCSCQSGFHQVSEEPIIVCNGTTRQWTPTYGMPCIADTNLSNLLEDSESQLISLDNGLRLLVECNENSSMSPSYPSRRELLEVQNLTDSPINCYKLIPPDHVHPVGTKVVIGCEEGKAIDNESGFEIAKCEVMANNTIGWSFPSNISCRNFIYHSSSTTTVRNIKSLGPLHYTDKLTKIAIEVEVSSNAGHKNRLTDTGLSNSWVSEATSQQWLMATWTGIYTVTVIRLYLPGMIANIHVMSTMVSNTTDPPSINSDSWIVDEYIEGAFTQNITDLHYKEGDIVGYAVALLSGYSEGLRVKELEVYGIGNLLTNQQSVSSKSGNPNLAVDGLLVRVPEITSVFRSDPGLNEWWFVFLGDVYQIGVISVINSDDELELPVKILVTISTNETLTPSLNGSWNEVHAQERPVLHALTVKYSPAISASHIALLYEGNGTLVIDEIIVIGYRLDDYTALPATTIQPGTHENTVWVTVNLGISRRVYSIIVFPDSSNFSSRTADVHVLTSQAKSVKNVVLVNDRVWSRKSLEKELLRAPYGVVTLSPPQYIQHIALLTSSDSNLRISEVMVLGRGQGCMFKTGMENFASYAEDNFDFNNRHVGSSFNLECKSKLWQMKCENCSSKVSCVYKIGSDGTSFDMVWDVTEEQKIYCRSMRLFIILT</sequence>
<dbReference type="Gene3D" id="2.60.120.260">
    <property type="entry name" value="Galactose-binding domain-like"/>
    <property type="match status" value="13"/>
</dbReference>
<name>A0A7J7K496_BUGNE</name>
<proteinExistence type="predicted"/>
<evidence type="ECO:0000256" key="1">
    <source>
        <dbReference type="ARBA" id="ARBA00023157"/>
    </source>
</evidence>
<reference evidence="4" key="1">
    <citation type="submission" date="2020-06" db="EMBL/GenBank/DDBJ databases">
        <title>Draft genome of Bugula neritina, a colonial animal packing powerful symbionts and potential medicines.</title>
        <authorList>
            <person name="Rayko M."/>
        </authorList>
    </citation>
    <scope>NUCLEOTIDE SEQUENCE [LARGE SCALE GENOMIC DNA]</scope>
    <source>
        <strain evidence="4">Kwan_BN1</strain>
    </source>
</reference>
<dbReference type="PANTHER" id="PTHR45713">
    <property type="entry name" value="FTP DOMAIN-CONTAINING PROTEIN"/>
    <property type="match status" value="1"/>
</dbReference>
<dbReference type="OrthoDB" id="547680at2759"/>
<dbReference type="SUPFAM" id="SSF49785">
    <property type="entry name" value="Galactose-binding domain-like"/>
    <property type="match status" value="13"/>
</dbReference>
<keyword evidence="5" id="KW-1185">Reference proteome</keyword>
<gene>
    <name evidence="4" type="ORF">EB796_008911</name>
</gene>
<organism evidence="4 5">
    <name type="scientific">Bugula neritina</name>
    <name type="common">Brown bryozoan</name>
    <name type="synonym">Sertularia neritina</name>
    <dbReference type="NCBI Taxonomy" id="10212"/>
    <lineage>
        <taxon>Eukaryota</taxon>
        <taxon>Metazoa</taxon>
        <taxon>Spiralia</taxon>
        <taxon>Lophotrochozoa</taxon>
        <taxon>Bryozoa</taxon>
        <taxon>Gymnolaemata</taxon>
        <taxon>Cheilostomatida</taxon>
        <taxon>Flustrina</taxon>
        <taxon>Buguloidea</taxon>
        <taxon>Bugulidae</taxon>
        <taxon>Bugula</taxon>
    </lineage>
</organism>
<feature type="domain" description="Sushi" evidence="3">
    <location>
        <begin position="1512"/>
        <end position="1582"/>
    </location>
</feature>
<dbReference type="InterPro" id="IPR051941">
    <property type="entry name" value="BG_Antigen-Binding_Lectin"/>
</dbReference>
<evidence type="ECO:0000259" key="3">
    <source>
        <dbReference type="PROSITE" id="PS50923"/>
    </source>
</evidence>
<keyword evidence="1" id="KW-1015">Disulfide bond</keyword>
<dbReference type="InterPro" id="IPR000436">
    <property type="entry name" value="Sushi_SCR_CCP_dom"/>
</dbReference>
<comment type="caution">
    <text evidence="2">Lacks conserved residue(s) required for the propagation of feature annotation.</text>
</comment>
<dbReference type="PROSITE" id="PS50923">
    <property type="entry name" value="SUSHI"/>
    <property type="match status" value="2"/>
</dbReference>
<evidence type="ECO:0000313" key="5">
    <source>
        <dbReference type="Proteomes" id="UP000593567"/>
    </source>
</evidence>
<feature type="domain" description="Sushi" evidence="3">
    <location>
        <begin position="3903"/>
        <end position="3973"/>
    </location>
</feature>
<evidence type="ECO:0000256" key="2">
    <source>
        <dbReference type="PROSITE-ProRule" id="PRU00302"/>
    </source>
</evidence>
<dbReference type="Proteomes" id="UP000593567">
    <property type="component" value="Unassembled WGS sequence"/>
</dbReference>
<protein>
    <recommendedName>
        <fullName evidence="3">Sushi domain-containing protein</fullName>
    </recommendedName>
</protein>
<dbReference type="EMBL" id="VXIV02001478">
    <property type="protein sequence ID" value="KAF6032774.1"/>
    <property type="molecule type" value="Genomic_DNA"/>
</dbReference>
<keyword evidence="2" id="KW-0768">Sushi</keyword>
<dbReference type="InterPro" id="IPR008979">
    <property type="entry name" value="Galactose-bd-like_sf"/>
</dbReference>
<comment type="caution">
    <text evidence="4">The sequence shown here is derived from an EMBL/GenBank/DDBJ whole genome shotgun (WGS) entry which is preliminary data.</text>
</comment>
<dbReference type="PANTHER" id="PTHR45713:SF6">
    <property type="entry name" value="F5_8 TYPE C DOMAIN-CONTAINING PROTEIN"/>
    <property type="match status" value="1"/>
</dbReference>